<dbReference type="RefSeq" id="WP_091397634.1">
    <property type="nucleotide sequence ID" value="NZ_FNQY01000010.1"/>
</dbReference>
<accession>A0A1H3Z993</accession>
<dbReference type="GO" id="GO:0008168">
    <property type="term" value="F:methyltransferase activity"/>
    <property type="evidence" value="ECO:0007669"/>
    <property type="project" value="UniProtKB-KW"/>
</dbReference>
<dbReference type="Gene3D" id="3.40.50.150">
    <property type="entry name" value="Vaccinia Virus protein VP39"/>
    <property type="match status" value="2"/>
</dbReference>
<keyword evidence="5" id="KW-1185">Reference proteome</keyword>
<reference evidence="4 5" key="1">
    <citation type="submission" date="2016-10" db="EMBL/GenBank/DDBJ databases">
        <authorList>
            <person name="de Groot N.N."/>
        </authorList>
    </citation>
    <scope>NUCLEOTIDE SEQUENCE [LARGE SCALE GENOMIC DNA]</scope>
    <source>
        <strain evidence="4 5">Vu-144</strain>
    </source>
</reference>
<dbReference type="OrthoDB" id="9806164at2"/>
<keyword evidence="1 4" id="KW-0489">Methyltransferase</keyword>
<dbReference type="EMBL" id="FNQY01000010">
    <property type="protein sequence ID" value="SEA20296.1"/>
    <property type="molecule type" value="Genomic_DNA"/>
</dbReference>
<keyword evidence="2 4" id="KW-0808">Transferase</keyword>
<feature type="region of interest" description="Disordered" evidence="3">
    <location>
        <begin position="152"/>
        <end position="215"/>
    </location>
</feature>
<dbReference type="PANTHER" id="PTHR43619:SF2">
    <property type="entry name" value="S-ADENOSYL-L-METHIONINE-DEPENDENT METHYLTRANSFERASES SUPERFAMILY PROTEIN"/>
    <property type="match status" value="1"/>
</dbReference>
<dbReference type="Pfam" id="PF04072">
    <property type="entry name" value="LCM"/>
    <property type="match status" value="1"/>
</dbReference>
<dbReference type="InterPro" id="IPR007213">
    <property type="entry name" value="Ppm1/Ppm2/Tcmp"/>
</dbReference>
<evidence type="ECO:0000256" key="2">
    <source>
        <dbReference type="ARBA" id="ARBA00022679"/>
    </source>
</evidence>
<dbReference type="InterPro" id="IPR029063">
    <property type="entry name" value="SAM-dependent_MTases_sf"/>
</dbReference>
<protein>
    <submittedName>
        <fullName evidence="4">Methyltransferase, TIGR00027 family</fullName>
    </submittedName>
</protein>
<evidence type="ECO:0000256" key="3">
    <source>
        <dbReference type="SAM" id="MobiDB-lite"/>
    </source>
</evidence>
<evidence type="ECO:0000313" key="5">
    <source>
        <dbReference type="Proteomes" id="UP000199041"/>
    </source>
</evidence>
<proteinExistence type="predicted"/>
<dbReference type="GO" id="GO:0032259">
    <property type="term" value="P:methylation"/>
    <property type="evidence" value="ECO:0007669"/>
    <property type="project" value="UniProtKB-KW"/>
</dbReference>
<dbReference type="AlphaFoldDB" id="A0A1H3Z993"/>
<dbReference type="Proteomes" id="UP000199041">
    <property type="component" value="Unassembled WGS sequence"/>
</dbReference>
<gene>
    <name evidence="4" type="ORF">SAMN05192529_110103</name>
</gene>
<dbReference type="STRING" id="551991.SAMN05192529_110103"/>
<organism evidence="4 5">
    <name type="scientific">Arachidicoccus rhizosphaerae</name>
    <dbReference type="NCBI Taxonomy" id="551991"/>
    <lineage>
        <taxon>Bacteria</taxon>
        <taxon>Pseudomonadati</taxon>
        <taxon>Bacteroidota</taxon>
        <taxon>Chitinophagia</taxon>
        <taxon>Chitinophagales</taxon>
        <taxon>Chitinophagaceae</taxon>
        <taxon>Arachidicoccus</taxon>
    </lineage>
</organism>
<feature type="region of interest" description="Disordered" evidence="3">
    <location>
        <begin position="228"/>
        <end position="264"/>
    </location>
</feature>
<sequence length="398" mass="43646">MKKLDTTAERTALWRALHLEIDHPPLIVKDLWALKLTRPAPGWQQRPDMKFTKPIRASIVGRARFVEDQVIKAHEGEQAINQYVILGAGLDSFALRYQPEKQTSLLQIYEIDQPGTLQWKAACIKEQIRDIPAHLHLIPMDFEAAMRSAEALKENQNRKEPNRDPGKKTAGLSTPRKAPKNWLEALTASTGTSGTGTDSPDTNGINNGPEASIHSHSLHFPLKPHLKHTVKQKTQDRSGAAHSSAHPEDQSGMAQQPPAVLPSRQQSAALPFDLQKPAIISCTGVTLYLSLTAIKDMLHLIANSFAANSLAIISFYEPAEALEGQDRKLLEISIAGAAASGTPMVSFFKESEVAALAAEAGLKQARIFNTQDLINLYFNARTDDLIPNKGELFLVAST</sequence>
<dbReference type="PANTHER" id="PTHR43619">
    <property type="entry name" value="S-ADENOSYL-L-METHIONINE-DEPENDENT METHYLTRANSFERASE YKTD-RELATED"/>
    <property type="match status" value="1"/>
</dbReference>
<dbReference type="SUPFAM" id="SSF53335">
    <property type="entry name" value="S-adenosyl-L-methionine-dependent methyltransferases"/>
    <property type="match status" value="2"/>
</dbReference>
<evidence type="ECO:0000313" key="4">
    <source>
        <dbReference type="EMBL" id="SEA20296.1"/>
    </source>
</evidence>
<feature type="compositionally biased region" description="Low complexity" evidence="3">
    <location>
        <begin position="187"/>
        <end position="202"/>
    </location>
</feature>
<feature type="compositionally biased region" description="Basic and acidic residues" evidence="3">
    <location>
        <begin position="152"/>
        <end position="167"/>
    </location>
</feature>
<name>A0A1H3Z993_9BACT</name>
<evidence type="ECO:0000256" key="1">
    <source>
        <dbReference type="ARBA" id="ARBA00022603"/>
    </source>
</evidence>